<dbReference type="AlphaFoldDB" id="A0A657LR51"/>
<feature type="transmembrane region" description="Helical" evidence="8">
    <location>
        <begin position="119"/>
        <end position="140"/>
    </location>
</feature>
<dbReference type="GO" id="GO:0004605">
    <property type="term" value="F:phosphatidate cytidylyltransferase activity"/>
    <property type="evidence" value="ECO:0007669"/>
    <property type="project" value="UniProtKB-EC"/>
</dbReference>
<evidence type="ECO:0000256" key="1">
    <source>
        <dbReference type="ARBA" id="ARBA00004141"/>
    </source>
</evidence>
<keyword evidence="6 8" id="KW-0472">Membrane</keyword>
<feature type="transmembrane region" description="Helical" evidence="8">
    <location>
        <begin position="7"/>
        <end position="29"/>
    </location>
</feature>
<evidence type="ECO:0000256" key="2">
    <source>
        <dbReference type="ARBA" id="ARBA00010185"/>
    </source>
</evidence>
<proteinExistence type="inferred from homology"/>
<keyword evidence="3 7" id="KW-0808">Transferase</keyword>
<evidence type="ECO:0000256" key="7">
    <source>
        <dbReference type="RuleBase" id="RU003938"/>
    </source>
</evidence>
<evidence type="ECO:0000313" key="9">
    <source>
        <dbReference type="EMBL" id="OJF95056.1"/>
    </source>
</evidence>
<evidence type="ECO:0000256" key="4">
    <source>
        <dbReference type="ARBA" id="ARBA00022692"/>
    </source>
</evidence>
<dbReference type="GO" id="GO:0005886">
    <property type="term" value="C:plasma membrane"/>
    <property type="evidence" value="ECO:0007669"/>
    <property type="project" value="TreeGrafter"/>
</dbReference>
<evidence type="ECO:0000256" key="6">
    <source>
        <dbReference type="ARBA" id="ARBA00023136"/>
    </source>
</evidence>
<dbReference type="InterPro" id="IPR000374">
    <property type="entry name" value="PC_trans"/>
</dbReference>
<dbReference type="PANTHER" id="PTHR43535">
    <property type="entry name" value="PHOSPHATIDATE CYTIDYLYLTRANSFERASE"/>
    <property type="match status" value="1"/>
</dbReference>
<keyword evidence="5 8" id="KW-1133">Transmembrane helix</keyword>
<keyword evidence="10" id="KW-1185">Reference proteome</keyword>
<dbReference type="GO" id="GO:0016024">
    <property type="term" value="P:CDP-diacylglycerol biosynthetic process"/>
    <property type="evidence" value="ECO:0007669"/>
    <property type="project" value="UniProtKB-UniPathway"/>
</dbReference>
<dbReference type="PROSITE" id="PS01315">
    <property type="entry name" value="CDS"/>
    <property type="match status" value="1"/>
</dbReference>
<evidence type="ECO:0000256" key="5">
    <source>
        <dbReference type="ARBA" id="ARBA00022989"/>
    </source>
</evidence>
<organism evidence="9 10">
    <name type="scientific">Pararhizobium antarcticum</name>
    <dbReference type="NCBI Taxonomy" id="1798805"/>
    <lineage>
        <taxon>Bacteria</taxon>
        <taxon>Pseudomonadati</taxon>
        <taxon>Pseudomonadota</taxon>
        <taxon>Alphaproteobacteria</taxon>
        <taxon>Hyphomicrobiales</taxon>
        <taxon>Rhizobiaceae</taxon>
        <taxon>Rhizobium/Agrobacterium group</taxon>
        <taxon>Pararhizobium</taxon>
    </lineage>
</organism>
<feature type="transmembrane region" description="Helical" evidence="8">
    <location>
        <begin position="184"/>
        <end position="204"/>
    </location>
</feature>
<feature type="transmembrane region" description="Helical" evidence="8">
    <location>
        <begin position="249"/>
        <end position="272"/>
    </location>
</feature>
<feature type="transmembrane region" description="Helical" evidence="8">
    <location>
        <begin position="94"/>
        <end position="113"/>
    </location>
</feature>
<evidence type="ECO:0000256" key="3">
    <source>
        <dbReference type="ARBA" id="ARBA00022679"/>
    </source>
</evidence>
<gene>
    <name evidence="9" type="ORF">AX760_04310</name>
</gene>
<comment type="similarity">
    <text evidence="2 7">Belongs to the CDS family.</text>
</comment>
<dbReference type="Pfam" id="PF01148">
    <property type="entry name" value="CTP_transf_1"/>
    <property type="match status" value="1"/>
</dbReference>
<feature type="transmembrane region" description="Helical" evidence="8">
    <location>
        <begin position="147"/>
        <end position="172"/>
    </location>
</feature>
<dbReference type="Proteomes" id="UP000182661">
    <property type="component" value="Unassembled WGS sequence"/>
</dbReference>
<evidence type="ECO:0000256" key="8">
    <source>
        <dbReference type="SAM" id="Phobius"/>
    </source>
</evidence>
<dbReference type="UniPathway" id="UPA00557">
    <property type="reaction ID" value="UER00614"/>
</dbReference>
<keyword evidence="7 9" id="KW-0548">Nucleotidyltransferase</keyword>
<dbReference type="PANTHER" id="PTHR43535:SF1">
    <property type="entry name" value="PHOSPHATIDATE CYTIDYLYLTRANSFERASE"/>
    <property type="match status" value="1"/>
</dbReference>
<comment type="catalytic activity">
    <reaction evidence="7">
        <text>a 1,2-diacyl-sn-glycero-3-phosphate + CTP + H(+) = a CDP-1,2-diacyl-sn-glycerol + diphosphate</text>
        <dbReference type="Rhea" id="RHEA:16229"/>
        <dbReference type="ChEBI" id="CHEBI:15378"/>
        <dbReference type="ChEBI" id="CHEBI:33019"/>
        <dbReference type="ChEBI" id="CHEBI:37563"/>
        <dbReference type="ChEBI" id="CHEBI:58332"/>
        <dbReference type="ChEBI" id="CHEBI:58608"/>
        <dbReference type="EC" id="2.7.7.41"/>
    </reaction>
</comment>
<feature type="transmembrane region" description="Helical" evidence="8">
    <location>
        <begin position="225"/>
        <end position="243"/>
    </location>
</feature>
<feature type="transmembrane region" description="Helical" evidence="8">
    <location>
        <begin position="49"/>
        <end position="82"/>
    </location>
</feature>
<comment type="subcellular location">
    <subcellularLocation>
        <location evidence="1">Membrane</location>
        <topology evidence="1">Multi-pass membrane protein</topology>
    </subcellularLocation>
</comment>
<dbReference type="OrthoDB" id="9799199at2"/>
<name>A0A657LR51_9HYPH</name>
<protein>
    <recommendedName>
        <fullName evidence="7">Phosphatidate cytidylyltransferase</fullName>
        <ecNumber evidence="7">2.7.7.41</ecNumber>
    </recommendedName>
</protein>
<dbReference type="EMBL" id="LSRP01000096">
    <property type="protein sequence ID" value="OJF95056.1"/>
    <property type="molecule type" value="Genomic_DNA"/>
</dbReference>
<sequence length="316" mass="34603">MSAAGSDLLLLLFGVGGVLILASSIGFVLKQRLSPDGSNAVIENLNARINAWWIMVALIGIAFLAGRVGVVILFGFCSFAALREFVTLTNTRRADHWALACAFFIILPVQYYLVATEWYGLYSIFIPVYAFLFMPIMAVFRGDTERFLVRIAEVQWALMICVFCASHVPALLSLDIPGYEDRNVLLIAFLVIVVQLSDVLQYVWGKLFGKTKIAPRLSPSKTVEGFVGGVASATLIGAGLWWITPFSVLQAGLLAFTIAIMGFFGGLVMSAIKRDRGVKDWGHLIGGHGGLIDRLDSVVFSAPIFFHLVRFGWSLT</sequence>
<evidence type="ECO:0000313" key="10">
    <source>
        <dbReference type="Proteomes" id="UP000182661"/>
    </source>
</evidence>
<comment type="caution">
    <text evidence="9">The sequence shown here is derived from an EMBL/GenBank/DDBJ whole genome shotgun (WGS) entry which is preliminary data.</text>
</comment>
<reference evidence="9 10" key="1">
    <citation type="submission" date="2016-02" db="EMBL/GenBank/DDBJ databases">
        <title>Genome sequencing of a beta-galactosidase producing bacteria Rhizobium sp. 59.</title>
        <authorList>
            <person name="Wang D."/>
            <person name="Kot W."/>
            <person name="Qin Y."/>
            <person name="Hansen L."/>
            <person name="Naqvi K."/>
            <person name="Rensing C."/>
        </authorList>
    </citation>
    <scope>NUCLEOTIDE SEQUENCE [LARGE SCALE GENOMIC DNA]</scope>
    <source>
        <strain evidence="9 10">59</strain>
    </source>
</reference>
<dbReference type="RefSeq" id="WP_071833959.1">
    <property type="nucleotide sequence ID" value="NZ_LSRP01000096.1"/>
</dbReference>
<dbReference type="GO" id="GO:0009273">
    <property type="term" value="P:peptidoglycan-based cell wall biogenesis"/>
    <property type="evidence" value="ECO:0007669"/>
    <property type="project" value="TreeGrafter"/>
</dbReference>
<dbReference type="EC" id="2.7.7.41" evidence="7"/>
<comment type="pathway">
    <text evidence="7">Phospholipid metabolism; CDP-diacylglycerol biosynthesis; CDP-diacylglycerol from sn-glycerol 3-phosphate: step 3/3.</text>
</comment>
<accession>A0A657LR51</accession>
<keyword evidence="4 7" id="KW-0812">Transmembrane</keyword>